<keyword evidence="6" id="KW-1185">Reference proteome</keyword>
<proteinExistence type="predicted"/>
<dbReference type="Pfam" id="PF02661">
    <property type="entry name" value="Fic"/>
    <property type="match status" value="1"/>
</dbReference>
<feature type="site" description="Important for autoinhibition of adenylyltransferase activity" evidence="3">
    <location>
        <position position="23"/>
    </location>
</feature>
<evidence type="ECO:0000313" key="5">
    <source>
        <dbReference type="EMBL" id="GGB47485.1"/>
    </source>
</evidence>
<organism evidence="5 6">
    <name type="scientific">Lentibacillus populi</name>
    <dbReference type="NCBI Taxonomy" id="1827502"/>
    <lineage>
        <taxon>Bacteria</taxon>
        <taxon>Bacillati</taxon>
        <taxon>Bacillota</taxon>
        <taxon>Bacilli</taxon>
        <taxon>Bacillales</taxon>
        <taxon>Bacillaceae</taxon>
        <taxon>Lentibacillus</taxon>
    </lineage>
</organism>
<evidence type="ECO:0000313" key="6">
    <source>
        <dbReference type="Proteomes" id="UP000621492"/>
    </source>
</evidence>
<evidence type="ECO:0000259" key="4">
    <source>
        <dbReference type="PROSITE" id="PS51459"/>
    </source>
</evidence>
<dbReference type="PROSITE" id="PS51459">
    <property type="entry name" value="FIDO"/>
    <property type="match status" value="1"/>
</dbReference>
<dbReference type="InterPro" id="IPR040198">
    <property type="entry name" value="Fido_containing"/>
</dbReference>
<comment type="caution">
    <text evidence="5">The sequence shown here is derived from an EMBL/GenBank/DDBJ whole genome shotgun (WGS) entry which is preliminary data.</text>
</comment>
<sequence length="234" mass="27805">MELPREYMDDFLVRMTHHSSAIENNTISLPETVSIILHHTVPNKVSLRELYEIDNHRYAMEYLFDPDTLQKDFTMDVLLETHSLLMNRLHHERGKFKTEVNYIKGTDFETTKPNETPLAMKQWLDNINYRVNLATSKEEIVQLVCESHISFERIHPFADGNGRTGRLMKNYLLLKNDLAPLIIEKEEKERYIFFLSTQDVEGFREYAEKKIKKERNRIYSFKANESKLENDFEP</sequence>
<dbReference type="PANTHER" id="PTHR13504">
    <property type="entry name" value="FIDO DOMAIN-CONTAINING PROTEIN DDB_G0283145"/>
    <property type="match status" value="1"/>
</dbReference>
<keyword evidence="2" id="KW-0067">ATP-binding</keyword>
<dbReference type="Proteomes" id="UP000621492">
    <property type="component" value="Unassembled WGS sequence"/>
</dbReference>
<dbReference type="RefSeq" id="WP_188725308.1">
    <property type="nucleotide sequence ID" value="NZ_BMJD01000021.1"/>
</dbReference>
<dbReference type="InterPro" id="IPR003812">
    <property type="entry name" value="Fido"/>
</dbReference>
<dbReference type="PANTHER" id="PTHR13504:SF38">
    <property type="entry name" value="FIDO DOMAIN-CONTAINING PROTEIN"/>
    <property type="match status" value="1"/>
</dbReference>
<name>A0A9W5X6C9_9BACI</name>
<evidence type="ECO:0000256" key="1">
    <source>
        <dbReference type="PIRSR" id="PIRSR640198-1"/>
    </source>
</evidence>
<dbReference type="SUPFAM" id="SSF140931">
    <property type="entry name" value="Fic-like"/>
    <property type="match status" value="1"/>
</dbReference>
<accession>A0A9W5X6C9</accession>
<protein>
    <recommendedName>
        <fullName evidence="4">Fido domain-containing protein</fullName>
    </recommendedName>
</protein>
<evidence type="ECO:0000256" key="2">
    <source>
        <dbReference type="PIRSR" id="PIRSR640198-2"/>
    </source>
</evidence>
<dbReference type="GO" id="GO:0005524">
    <property type="term" value="F:ATP binding"/>
    <property type="evidence" value="ECO:0007669"/>
    <property type="project" value="UniProtKB-KW"/>
</dbReference>
<dbReference type="AlphaFoldDB" id="A0A9W5X6C9"/>
<keyword evidence="2" id="KW-0547">Nucleotide-binding</keyword>
<reference evidence="5" key="2">
    <citation type="submission" date="2020-09" db="EMBL/GenBank/DDBJ databases">
        <authorList>
            <person name="Sun Q."/>
            <person name="Zhou Y."/>
        </authorList>
    </citation>
    <scope>NUCLEOTIDE SEQUENCE</scope>
    <source>
        <strain evidence="5">CGMCC 1.15454</strain>
    </source>
</reference>
<evidence type="ECO:0000256" key="3">
    <source>
        <dbReference type="PIRSR" id="PIRSR640198-3"/>
    </source>
</evidence>
<dbReference type="Gene3D" id="1.10.3290.10">
    <property type="entry name" value="Fido-like domain"/>
    <property type="match status" value="1"/>
</dbReference>
<feature type="active site" evidence="1">
    <location>
        <position position="155"/>
    </location>
</feature>
<reference evidence="5" key="1">
    <citation type="journal article" date="2014" name="Int. J. Syst. Evol. Microbiol.">
        <title>Complete genome sequence of Corynebacterium casei LMG S-19264T (=DSM 44701T), isolated from a smear-ripened cheese.</title>
        <authorList>
            <consortium name="US DOE Joint Genome Institute (JGI-PGF)"/>
            <person name="Walter F."/>
            <person name="Albersmeier A."/>
            <person name="Kalinowski J."/>
            <person name="Ruckert C."/>
        </authorList>
    </citation>
    <scope>NUCLEOTIDE SEQUENCE</scope>
    <source>
        <strain evidence="5">CGMCC 1.15454</strain>
    </source>
</reference>
<dbReference type="EMBL" id="BMJD01000021">
    <property type="protein sequence ID" value="GGB47485.1"/>
    <property type="molecule type" value="Genomic_DNA"/>
</dbReference>
<gene>
    <name evidence="5" type="ORF">GCM10011409_26220</name>
</gene>
<feature type="domain" description="Fido" evidence="4">
    <location>
        <begin position="73"/>
        <end position="212"/>
    </location>
</feature>
<feature type="binding site" evidence="2">
    <location>
        <begin position="159"/>
        <end position="166"/>
    </location>
    <ligand>
        <name>ATP</name>
        <dbReference type="ChEBI" id="CHEBI:30616"/>
    </ligand>
</feature>
<dbReference type="InterPro" id="IPR036597">
    <property type="entry name" value="Fido-like_dom_sf"/>
</dbReference>